<dbReference type="PANTHER" id="PTHR11707">
    <property type="entry name" value="L-ASPARAGINASE"/>
    <property type="match status" value="1"/>
</dbReference>
<feature type="active site" description="O-isoaspartyl threonine intermediate" evidence="1">
    <location>
        <position position="10"/>
    </location>
</feature>
<evidence type="ECO:0000313" key="5">
    <source>
        <dbReference type="Proteomes" id="UP000580856"/>
    </source>
</evidence>
<evidence type="ECO:0000313" key="4">
    <source>
        <dbReference type="EMBL" id="NJB69061.1"/>
    </source>
</evidence>
<dbReference type="EC" id="3.5.1.1" evidence="4"/>
<keyword evidence="4" id="KW-0378">Hydrolase</keyword>
<sequence length="161" mass="17768">MIRILVTGGTLDKEYNQLDGELVFTKTHIADILRQAKCTAEVAIETVMLKDSLHMVDADRQLILDRVRACPEDKVVITHGTDTMADTAAVIGRAVTDKTVVLLGAMVPYSFVNSDAMFNLGCAFSAVQLLPRGSYITMNGKIFSWDNVRKNRQKGEFETLG</sequence>
<comment type="caution">
    <text evidence="4">The sequence shown here is derived from an EMBL/GenBank/DDBJ whole genome shotgun (WGS) entry which is preliminary data.</text>
</comment>
<dbReference type="GO" id="GO:0004067">
    <property type="term" value="F:asparaginase activity"/>
    <property type="evidence" value="ECO:0007669"/>
    <property type="project" value="UniProtKB-UniRule"/>
</dbReference>
<dbReference type="AlphaFoldDB" id="A0A846QLS8"/>
<dbReference type="Proteomes" id="UP000580856">
    <property type="component" value="Unassembled WGS sequence"/>
</dbReference>
<dbReference type="Pfam" id="PF00710">
    <property type="entry name" value="Asparaginase"/>
    <property type="match status" value="1"/>
</dbReference>
<dbReference type="InterPro" id="IPR036152">
    <property type="entry name" value="Asp/glu_Ase-like_sf"/>
</dbReference>
<feature type="binding site" evidence="2">
    <location>
        <position position="52"/>
    </location>
    <ligand>
        <name>substrate</name>
    </ligand>
</feature>
<reference evidence="4 5" key="1">
    <citation type="submission" date="2020-03" db="EMBL/GenBank/DDBJ databases">
        <title>Genomic Encyclopedia of Type Strains, Phase IV (KMG-IV): sequencing the most valuable type-strain genomes for metagenomic binning, comparative biology and taxonomic classification.</title>
        <authorList>
            <person name="Goeker M."/>
        </authorList>
    </citation>
    <scope>NUCLEOTIDE SEQUENCE [LARGE SCALE GENOMIC DNA]</scope>
    <source>
        <strain evidence="4 5">DSM 24233</strain>
    </source>
</reference>
<keyword evidence="5" id="KW-1185">Reference proteome</keyword>
<gene>
    <name evidence="4" type="ORF">GGQ74_002755</name>
</gene>
<dbReference type="EMBL" id="JAATJA010000003">
    <property type="protein sequence ID" value="NJB69061.1"/>
    <property type="molecule type" value="Genomic_DNA"/>
</dbReference>
<dbReference type="InterPro" id="IPR037152">
    <property type="entry name" value="L-asparaginase_N_sf"/>
</dbReference>
<evidence type="ECO:0000256" key="2">
    <source>
        <dbReference type="PIRSR" id="PIRSR001220-2"/>
    </source>
</evidence>
<evidence type="ECO:0000256" key="1">
    <source>
        <dbReference type="PIRSR" id="PIRSR001220-1"/>
    </source>
</evidence>
<organism evidence="4 5">
    <name type="scientific">Desulfobaculum xiamenense</name>
    <dbReference type="NCBI Taxonomy" id="995050"/>
    <lineage>
        <taxon>Bacteria</taxon>
        <taxon>Pseudomonadati</taxon>
        <taxon>Thermodesulfobacteriota</taxon>
        <taxon>Desulfovibrionia</taxon>
        <taxon>Desulfovibrionales</taxon>
        <taxon>Desulfovibrionaceae</taxon>
        <taxon>Desulfobaculum</taxon>
    </lineage>
</organism>
<dbReference type="PIRSF" id="PIRSF001220">
    <property type="entry name" value="L-ASNase_gatD"/>
    <property type="match status" value="1"/>
</dbReference>
<accession>A0A846QLS8</accession>
<feature type="domain" description="L-asparaginase N-terminal" evidence="3">
    <location>
        <begin position="2"/>
        <end position="152"/>
    </location>
</feature>
<dbReference type="InterPro" id="IPR006034">
    <property type="entry name" value="Asparaginase/glutaminase-like"/>
</dbReference>
<dbReference type="PIRSF" id="PIRSF500176">
    <property type="entry name" value="L_ASNase"/>
    <property type="match status" value="1"/>
</dbReference>
<dbReference type="SUPFAM" id="SSF53774">
    <property type="entry name" value="Glutaminase/Asparaginase"/>
    <property type="match status" value="1"/>
</dbReference>
<evidence type="ECO:0000259" key="3">
    <source>
        <dbReference type="Pfam" id="PF00710"/>
    </source>
</evidence>
<feature type="binding site" evidence="2">
    <location>
        <begin position="81"/>
        <end position="82"/>
    </location>
    <ligand>
        <name>substrate</name>
    </ligand>
</feature>
<dbReference type="RefSeq" id="WP_167942148.1">
    <property type="nucleotide sequence ID" value="NZ_JAATJA010000003.1"/>
</dbReference>
<dbReference type="PANTHER" id="PTHR11707:SF28">
    <property type="entry name" value="60 KDA LYSOPHOSPHOLIPASE"/>
    <property type="match status" value="1"/>
</dbReference>
<dbReference type="InterPro" id="IPR027474">
    <property type="entry name" value="L-asparaginase_N"/>
</dbReference>
<protein>
    <submittedName>
        <fullName evidence="4">L-asparaginase</fullName>
        <ecNumber evidence="4">3.5.1.1</ecNumber>
    </submittedName>
</protein>
<dbReference type="PRINTS" id="PR00139">
    <property type="entry name" value="ASNGLNASE"/>
</dbReference>
<dbReference type="PROSITE" id="PS51732">
    <property type="entry name" value="ASN_GLN_ASE_3"/>
    <property type="match status" value="1"/>
</dbReference>
<name>A0A846QLS8_9BACT</name>
<proteinExistence type="predicted"/>
<dbReference type="Gene3D" id="3.40.50.1170">
    <property type="entry name" value="L-asparaginase, N-terminal domain"/>
    <property type="match status" value="1"/>
</dbReference>